<evidence type="ECO:0000313" key="2">
    <source>
        <dbReference type="EMBL" id="CAG9763386.1"/>
    </source>
</evidence>
<feature type="compositionally biased region" description="Basic and acidic residues" evidence="1">
    <location>
        <begin position="328"/>
        <end position="351"/>
    </location>
</feature>
<dbReference type="PANTHER" id="PTHR34239:SF2">
    <property type="entry name" value="TRANSPOSABLE ELEMENT P TRANSPOSASE_THAP9 CONSERVED DOMAIN-CONTAINING PROTEIN"/>
    <property type="match status" value="1"/>
</dbReference>
<dbReference type="OrthoDB" id="69088at2759"/>
<feature type="region of interest" description="Disordered" evidence="1">
    <location>
        <begin position="292"/>
        <end position="351"/>
    </location>
</feature>
<name>A0A9N9MJ56_9CUCU</name>
<feature type="region of interest" description="Disordered" evidence="1">
    <location>
        <begin position="1"/>
        <end position="116"/>
    </location>
</feature>
<feature type="compositionally biased region" description="Basic and acidic residues" evidence="1">
    <location>
        <begin position="39"/>
        <end position="60"/>
    </location>
</feature>
<feature type="compositionally biased region" description="Basic and acidic residues" evidence="1">
    <location>
        <begin position="97"/>
        <end position="113"/>
    </location>
</feature>
<organism evidence="2 3">
    <name type="scientific">Ceutorhynchus assimilis</name>
    <name type="common">cabbage seed weevil</name>
    <dbReference type="NCBI Taxonomy" id="467358"/>
    <lineage>
        <taxon>Eukaryota</taxon>
        <taxon>Metazoa</taxon>
        <taxon>Ecdysozoa</taxon>
        <taxon>Arthropoda</taxon>
        <taxon>Hexapoda</taxon>
        <taxon>Insecta</taxon>
        <taxon>Pterygota</taxon>
        <taxon>Neoptera</taxon>
        <taxon>Endopterygota</taxon>
        <taxon>Coleoptera</taxon>
        <taxon>Polyphaga</taxon>
        <taxon>Cucujiformia</taxon>
        <taxon>Curculionidae</taxon>
        <taxon>Ceutorhynchinae</taxon>
        <taxon>Ceutorhynchus</taxon>
    </lineage>
</organism>
<evidence type="ECO:0000313" key="3">
    <source>
        <dbReference type="Proteomes" id="UP001152799"/>
    </source>
</evidence>
<feature type="compositionally biased region" description="Low complexity" evidence="1">
    <location>
        <begin position="312"/>
        <end position="326"/>
    </location>
</feature>
<accession>A0A9N9MJ56</accession>
<keyword evidence="3" id="KW-1185">Reference proteome</keyword>
<sequence length="351" mass="39650">MGNKRRRSASSGSSDNEEDFINFKIWQLQQKKARIKSKRSSEEKLHSKNERGKKRQRDESSDTSSSSSSSGRSRRRIRVPFSPRGTGRCISVTRSLSQHDEHTERSPMPRGHEDEDPLVVDCNGNTVFLVLGPENKEEPHQDPLDNTDNEPKNEALDVTVCEKAPKCNTQIYSALNESGRKRDDKLRLTQTQIGIALAASAKVLSKLLKMEKTEDILSLIEGLSDCNRLLADWYHSESMSRRSIITGFSLQGLLPTYYKDALNNAKLDEWLFGEDLTKRIKEAKVMERNVTDLKSAKKARHDSRQGRKLTINVGAGRVTTTTANTTSPRDEKKNPTGDMCHPRRPTENISK</sequence>
<protein>
    <submittedName>
        <fullName evidence="2">Uncharacterized protein</fullName>
    </submittedName>
</protein>
<evidence type="ECO:0000256" key="1">
    <source>
        <dbReference type="SAM" id="MobiDB-lite"/>
    </source>
</evidence>
<gene>
    <name evidence="2" type="ORF">CEUTPL_LOCUS4051</name>
</gene>
<proteinExistence type="predicted"/>
<feature type="compositionally biased region" description="Low complexity" evidence="1">
    <location>
        <begin position="62"/>
        <end position="71"/>
    </location>
</feature>
<dbReference type="PANTHER" id="PTHR34239">
    <property type="entry name" value="APPLE DOMAIN-CONTAINING PROTEIN"/>
    <property type="match status" value="1"/>
</dbReference>
<dbReference type="AlphaFoldDB" id="A0A9N9MJ56"/>
<dbReference type="EMBL" id="OU892289">
    <property type="protein sequence ID" value="CAG9763386.1"/>
    <property type="molecule type" value="Genomic_DNA"/>
</dbReference>
<reference evidence="2" key="1">
    <citation type="submission" date="2022-01" db="EMBL/GenBank/DDBJ databases">
        <authorList>
            <person name="King R."/>
        </authorList>
    </citation>
    <scope>NUCLEOTIDE SEQUENCE</scope>
</reference>
<dbReference type="Proteomes" id="UP001152799">
    <property type="component" value="Chromosome 13"/>
</dbReference>